<gene>
    <name evidence="4" type="ORF">ACFFJH_03490</name>
</gene>
<dbReference type="Pfam" id="PF13432">
    <property type="entry name" value="TPR_16"/>
    <property type="match status" value="1"/>
</dbReference>
<feature type="repeat" description="TPR" evidence="3">
    <location>
        <begin position="467"/>
        <end position="500"/>
    </location>
</feature>
<proteinExistence type="predicted"/>
<dbReference type="SMART" id="SM00028">
    <property type="entry name" value="TPR"/>
    <property type="match status" value="3"/>
</dbReference>
<keyword evidence="2 3" id="KW-0802">TPR repeat</keyword>
<dbReference type="PANTHER" id="PTHR44943">
    <property type="entry name" value="CELLULOSE SYNTHASE OPERON PROTEIN C"/>
    <property type="match status" value="1"/>
</dbReference>
<dbReference type="Gene3D" id="3.40.50.2000">
    <property type="entry name" value="Glycogen Phosphorylase B"/>
    <property type="match status" value="2"/>
</dbReference>
<dbReference type="PANTHER" id="PTHR44943:SF4">
    <property type="entry name" value="TPR REPEAT-CONTAINING PROTEIN MJ0798"/>
    <property type="match status" value="1"/>
</dbReference>
<reference evidence="4 5" key="1">
    <citation type="submission" date="2024-09" db="EMBL/GenBank/DDBJ databases">
        <authorList>
            <person name="Sun Q."/>
            <person name="Mori K."/>
        </authorList>
    </citation>
    <scope>NUCLEOTIDE SEQUENCE [LARGE SCALE GENOMIC DNA]</scope>
    <source>
        <strain evidence="4 5">CCM 8677</strain>
    </source>
</reference>
<name>A0ABV6IAL2_9BURK</name>
<dbReference type="Pfam" id="PF13424">
    <property type="entry name" value="TPR_12"/>
    <property type="match status" value="1"/>
</dbReference>
<dbReference type="Pfam" id="PF01075">
    <property type="entry name" value="Glyco_transf_9"/>
    <property type="match status" value="2"/>
</dbReference>
<dbReference type="InterPro" id="IPR051685">
    <property type="entry name" value="Ycf3/AcsC/BcsC/TPR_MFPF"/>
</dbReference>
<comment type="caution">
    <text evidence="4">The sequence shown here is derived from an EMBL/GenBank/DDBJ whole genome shotgun (WGS) entry which is preliminary data.</text>
</comment>
<dbReference type="SUPFAM" id="SSF53756">
    <property type="entry name" value="UDP-Glycosyltransferase/glycogen phosphorylase"/>
    <property type="match status" value="2"/>
</dbReference>
<evidence type="ECO:0000256" key="3">
    <source>
        <dbReference type="PROSITE-ProRule" id="PRU00339"/>
    </source>
</evidence>
<dbReference type="Proteomes" id="UP001589844">
    <property type="component" value="Unassembled WGS sequence"/>
</dbReference>
<organism evidence="4 5">
    <name type="scientific">Undibacterium danionis</name>
    <dbReference type="NCBI Taxonomy" id="1812100"/>
    <lineage>
        <taxon>Bacteria</taxon>
        <taxon>Pseudomonadati</taxon>
        <taxon>Pseudomonadota</taxon>
        <taxon>Betaproteobacteria</taxon>
        <taxon>Burkholderiales</taxon>
        <taxon>Oxalobacteraceae</taxon>
        <taxon>Undibacterium</taxon>
    </lineage>
</organism>
<dbReference type="InterPro" id="IPR011990">
    <property type="entry name" value="TPR-like_helical_dom_sf"/>
</dbReference>
<evidence type="ECO:0000256" key="2">
    <source>
        <dbReference type="ARBA" id="ARBA00022803"/>
    </source>
</evidence>
<dbReference type="SUPFAM" id="SSF48452">
    <property type="entry name" value="TPR-like"/>
    <property type="match status" value="1"/>
</dbReference>
<keyword evidence="1" id="KW-0677">Repeat</keyword>
<dbReference type="RefSeq" id="WP_390210081.1">
    <property type="nucleotide sequence ID" value="NZ_JBHLXJ010000003.1"/>
</dbReference>
<dbReference type="InterPro" id="IPR002201">
    <property type="entry name" value="Glyco_trans_9"/>
</dbReference>
<dbReference type="PROSITE" id="PS50005">
    <property type="entry name" value="TPR"/>
    <property type="match status" value="2"/>
</dbReference>
<evidence type="ECO:0000313" key="5">
    <source>
        <dbReference type="Proteomes" id="UP001589844"/>
    </source>
</evidence>
<evidence type="ECO:0000313" key="4">
    <source>
        <dbReference type="EMBL" id="MFC0348858.1"/>
    </source>
</evidence>
<evidence type="ECO:0000256" key="1">
    <source>
        <dbReference type="ARBA" id="ARBA00022737"/>
    </source>
</evidence>
<dbReference type="EMBL" id="JBHLXJ010000003">
    <property type="protein sequence ID" value="MFC0348858.1"/>
    <property type="molecule type" value="Genomic_DNA"/>
</dbReference>
<accession>A0ABV6IAL2</accession>
<keyword evidence="5" id="KW-1185">Reference proteome</keyword>
<protein>
    <submittedName>
        <fullName evidence="4">Tetratricopeptide repeat protein</fullName>
    </submittedName>
</protein>
<dbReference type="Gene3D" id="1.25.40.10">
    <property type="entry name" value="Tetratricopeptide repeat domain"/>
    <property type="match status" value="2"/>
</dbReference>
<feature type="repeat" description="TPR" evidence="3">
    <location>
        <begin position="22"/>
        <end position="55"/>
    </location>
</feature>
<sequence length="825" mass="94034">MGEFQDAQEVCLAFLQKQPHHVEAMHELAMLYMQTDQVALALTWFERVMSVRPDLPGLQNNRAMALQNLHRFDEAMQAYDYALQQVPEDKIAQANKAMLCLFLGHFDAGWPLYEARNHAASMALHPELNAFPRWNGRDSLTDKIIVLHPEQGYGDTIQFCRYAMQLASLAAQVILVVNKDLYTLIKLSVSRWPSAEKILVVSAGATIPAFHYQISIVSLAAVFNTRLENIPDPGPYIFAPESSVNKWSRKMPLGHKPRVGLVWAGSTKHANDKKRSLPLSELLAALQMQSQSPTQTTAPLGIQAEWEFHSLQKEISLNDQRLLQEQQIYQHSEDLQDFSDTAALIQQMDLVITVDTSVAHLACAMGKPCWILLASLPDFRWLQQREDSPWYASARLFRQELNSDWHTLLKKVVVELMSYFSHPSGRTDSGSVIMSLSTHARQQMQQGQWEDAERSYFQLNELQASSAIMQNNWGVVLQKLGRFEEALQRFDRAMQLAEDYVSPRINKAMCLLSLGQFDEGWRLYEWRWKNAQWDSSRRDFKQTLWLGQKLEPGSTLLIYAEQGLGDTIQFCRLLELVQERLRGEDVKLIFEVPASLFNLLRCLPLNVFARTAEPELMPTFDYQCPLLSLPLALNLQTEDIPSHVPYLDVGAEKVQHWRSKIASGKRLKVGLVWAGSPHHQNDKNRSISFATISPLLQLEADFYVLQKELSASEKTGLKIMQSFGRQIQILAPELEDFCDTAAVINCLDLLVCVDTSVAHLAGALGKPLYLLLPYEADFRWMHDRDDTPWYPTARLFRQSQIGDWLPVIAAVKAQIVQEILNKQTY</sequence>
<dbReference type="InterPro" id="IPR019734">
    <property type="entry name" value="TPR_rpt"/>
</dbReference>